<dbReference type="PANTHER" id="PTHR43758">
    <property type="entry name" value="7,8-DIHYDRO-8-OXOGUANINE TRIPHOSPHATASE"/>
    <property type="match status" value="1"/>
</dbReference>
<keyword evidence="3" id="KW-0479">Metal-binding</keyword>
<reference evidence="8" key="1">
    <citation type="submission" date="2013-09" db="EMBL/GenBank/DDBJ databases">
        <authorList>
            <person name="Zhang C.C."/>
            <person name="Pang B."/>
            <person name="Zhou Z.M."/>
        </authorList>
    </citation>
    <scope>NUCLEOTIDE SEQUENCE</scope>
    <source>
        <strain evidence="8">JX20062026</strain>
    </source>
</reference>
<dbReference type="InterPro" id="IPR020476">
    <property type="entry name" value="Nudix_hydrolase"/>
</dbReference>
<dbReference type="InterPro" id="IPR020084">
    <property type="entry name" value="NUDIX_hydrolase_CS"/>
</dbReference>
<comment type="similarity">
    <text evidence="2 6">Belongs to the Nudix hydrolase family.</text>
</comment>
<dbReference type="PROSITE" id="PS00893">
    <property type="entry name" value="NUDIX_BOX"/>
    <property type="match status" value="1"/>
</dbReference>
<name>A0A085R3R6_VIBCL</name>
<evidence type="ECO:0000256" key="4">
    <source>
        <dbReference type="ARBA" id="ARBA00022801"/>
    </source>
</evidence>
<evidence type="ECO:0000256" key="6">
    <source>
        <dbReference type="RuleBase" id="RU003476"/>
    </source>
</evidence>
<dbReference type="PATRIC" id="fig|666.1969.peg.3741"/>
<dbReference type="SUPFAM" id="SSF55811">
    <property type="entry name" value="Nudix"/>
    <property type="match status" value="1"/>
</dbReference>
<protein>
    <submittedName>
        <fullName evidence="8">MutT/nudix family protein</fullName>
    </submittedName>
    <submittedName>
        <fullName evidence="9">NUDIX hydrolase</fullName>
    </submittedName>
</protein>
<dbReference type="CDD" id="cd02883">
    <property type="entry name" value="NUDIX_Hydrolase"/>
    <property type="match status" value="1"/>
</dbReference>
<organism evidence="8">
    <name type="scientific">Vibrio cholerae</name>
    <dbReference type="NCBI Taxonomy" id="666"/>
    <lineage>
        <taxon>Bacteria</taxon>
        <taxon>Pseudomonadati</taxon>
        <taxon>Pseudomonadota</taxon>
        <taxon>Gammaproteobacteria</taxon>
        <taxon>Vibrionales</taxon>
        <taxon>Vibrionaceae</taxon>
        <taxon>Vibrio</taxon>
    </lineage>
</organism>
<keyword evidence="5" id="KW-0460">Magnesium</keyword>
<evidence type="ECO:0000313" key="9">
    <source>
        <dbReference type="EMBL" id="MBS7674860.1"/>
    </source>
</evidence>
<dbReference type="AlphaFoldDB" id="A0A085R3R6"/>
<dbReference type="OMA" id="FYQADVE"/>
<dbReference type="GO" id="GO:0005737">
    <property type="term" value="C:cytoplasm"/>
    <property type="evidence" value="ECO:0007669"/>
    <property type="project" value="TreeGrafter"/>
</dbReference>
<dbReference type="PRINTS" id="PR00502">
    <property type="entry name" value="NUDIXFAMILY"/>
</dbReference>
<comment type="cofactor">
    <cofactor evidence="1">
        <name>Mg(2+)</name>
        <dbReference type="ChEBI" id="CHEBI:18420"/>
    </cofactor>
</comment>
<dbReference type="Pfam" id="PF00293">
    <property type="entry name" value="NUDIX"/>
    <property type="match status" value="1"/>
</dbReference>
<proteinExistence type="inferred from homology"/>
<gene>
    <name evidence="9" type="ORF">KIN13_15680</name>
</gene>
<reference evidence="9" key="3">
    <citation type="submission" date="2021-05" db="EMBL/GenBank/DDBJ databases">
        <authorList>
            <person name="Stine C."/>
        </authorList>
    </citation>
    <scope>NUCLEOTIDE SEQUENCE</scope>
    <source>
        <strain evidence="9">TDS0091212</strain>
    </source>
</reference>
<evidence type="ECO:0000256" key="3">
    <source>
        <dbReference type="ARBA" id="ARBA00022723"/>
    </source>
</evidence>
<dbReference type="InterPro" id="IPR000086">
    <property type="entry name" value="NUDIX_hydrolase_dom"/>
</dbReference>
<evidence type="ECO:0000256" key="5">
    <source>
        <dbReference type="ARBA" id="ARBA00022842"/>
    </source>
</evidence>
<dbReference type="PANTHER" id="PTHR43758:SF8">
    <property type="entry name" value="8-OXO-DGTP DIPHOSPHATASE YTKD-RELATED"/>
    <property type="match status" value="1"/>
</dbReference>
<evidence type="ECO:0000256" key="2">
    <source>
        <dbReference type="ARBA" id="ARBA00005582"/>
    </source>
</evidence>
<dbReference type="PROSITE" id="PS51462">
    <property type="entry name" value="NUDIX"/>
    <property type="match status" value="1"/>
</dbReference>
<reference evidence="8" key="2">
    <citation type="journal article" date="2014" name="Infect. Genet. Evol.">
        <title>The purifying trend in the chromosomal integron in Vibrio cholerae strains during the seventh pandemic.</title>
        <authorList>
            <person name="Zhang C."/>
            <person name="Pang B."/>
            <person name="Zhou Z."/>
            <person name="Wang H."/>
            <person name="Zhou H."/>
            <person name="Lu X."/>
            <person name="Du P."/>
            <person name="Zhang L."/>
            <person name="Li J."/>
            <person name="Cui Z."/>
            <person name="Chen C."/>
            <person name="Stokes H.W."/>
            <person name="Kan B."/>
        </authorList>
    </citation>
    <scope>NUCLEOTIDE SEQUENCE</scope>
    <source>
        <strain evidence="8">JX20062026</strain>
    </source>
</reference>
<dbReference type="RefSeq" id="WP_001015867.1">
    <property type="nucleotide sequence ID" value="NZ_AP018677.1"/>
</dbReference>
<keyword evidence="4 6" id="KW-0378">Hydrolase</keyword>
<dbReference type="GO" id="GO:0016818">
    <property type="term" value="F:hydrolase activity, acting on acid anhydrides, in phosphorus-containing anhydrides"/>
    <property type="evidence" value="ECO:0007669"/>
    <property type="project" value="TreeGrafter"/>
</dbReference>
<dbReference type="Gene3D" id="3.90.79.10">
    <property type="entry name" value="Nucleoside Triphosphate Pyrophosphohydrolase"/>
    <property type="match status" value="1"/>
</dbReference>
<accession>A0A085R3R6</accession>
<evidence type="ECO:0000313" key="8">
    <source>
        <dbReference type="EMBL" id="AHC32188.1"/>
    </source>
</evidence>
<evidence type="ECO:0000256" key="1">
    <source>
        <dbReference type="ARBA" id="ARBA00001946"/>
    </source>
</evidence>
<dbReference type="EMBL" id="KF680548">
    <property type="protein sequence ID" value="AHC32188.1"/>
    <property type="molecule type" value="Genomic_DNA"/>
</dbReference>
<dbReference type="GO" id="GO:0046872">
    <property type="term" value="F:metal ion binding"/>
    <property type="evidence" value="ECO:0007669"/>
    <property type="project" value="UniProtKB-KW"/>
</dbReference>
<dbReference type="KEGG" id="vcq:EN18_00275"/>
<dbReference type="Proteomes" id="UP001196338">
    <property type="component" value="Unassembled WGS sequence"/>
</dbReference>
<feature type="domain" description="Nudix hydrolase" evidence="7">
    <location>
        <begin position="1"/>
        <end position="123"/>
    </location>
</feature>
<dbReference type="InterPro" id="IPR015797">
    <property type="entry name" value="NUDIX_hydrolase-like_dom_sf"/>
</dbReference>
<reference evidence="9" key="4">
    <citation type="submission" date="2023-08" db="EMBL/GenBank/DDBJ databases">
        <title>Vibrio cholerae Outbreaks in Tanzania Exemplify Founder Flush: Simultaneous Increases in Population Size and Genetic Diversity.</title>
        <authorList>
            <person name="Debes A.K."/>
            <person name="Mohammed A."/>
            <person name="Maseke I."/>
            <person name="Almeida M."/>
            <person name="Li S."/>
            <person name="Matimba H."/>
            <person name="Joachim A."/>
            <person name="Mizinduko M."/>
            <person name="Nyanga S."/>
            <person name="Kelly M."/>
            <person name="Kachwamba Y."/>
            <person name="Schaffer A.M."/>
            <person name="Nyanga A.S."/>
            <person name="Mghamba J."/>
            <person name="Mosha F.S."/>
            <person name="Sack D.A."/>
            <person name="Stine O.C."/>
        </authorList>
    </citation>
    <scope>NUCLEOTIDE SEQUENCE</scope>
    <source>
        <strain evidence="9">TDS0091212</strain>
    </source>
</reference>
<sequence>MNHLAMAVVIKNNLVLVQKRFRKNTGMIFEFPGGSIDAGESGEQAAIRELWEETGLRNLKLIGTHKSINENGGDIYHVVFSASMDAEPKEIEPYRQQTFYWFEASQIPLNDFYSADVNFIKEHLGSYT</sequence>
<dbReference type="EMBL" id="JAHBND010000633">
    <property type="protein sequence ID" value="MBS7674860.1"/>
    <property type="molecule type" value="Genomic_DNA"/>
</dbReference>
<evidence type="ECO:0000259" key="7">
    <source>
        <dbReference type="PROSITE" id="PS51462"/>
    </source>
</evidence>